<dbReference type="Gene3D" id="3.90.70.80">
    <property type="match status" value="1"/>
</dbReference>
<reference evidence="2" key="1">
    <citation type="submission" date="2014-09" db="EMBL/GenBank/DDBJ databases">
        <authorList>
            <person name="Gomez-Valero L."/>
        </authorList>
    </citation>
    <scope>NUCLEOTIDE SEQUENCE [LARGE SCALE GENOMIC DNA]</scope>
    <source>
        <strain evidence="2">ATCC35250</strain>
    </source>
</reference>
<dbReference type="RefSeq" id="WP_045107180.1">
    <property type="nucleotide sequence ID" value="NZ_LN681225.1"/>
</dbReference>
<protein>
    <recommendedName>
        <fullName evidence="3">OTU domain-containing protein</fullName>
    </recommendedName>
</protein>
<dbReference type="KEGG" id="lha:LHA_3117"/>
<dbReference type="AlphaFoldDB" id="A0A0A8UTU6"/>
<dbReference type="CDD" id="cd22744">
    <property type="entry name" value="OTU"/>
    <property type="match status" value="1"/>
</dbReference>
<proteinExistence type="predicted"/>
<accession>A0A0A8UTU6</accession>
<sequence>MPATRFFGNLSQQKTQATHLGKKSVHYVDVGGNGDCGFRAITAALISKILFENRNSPELAALLHEHFKYFPDQKPRLALATPVEQLRWMTESSRMATSVQSLAYTIRQLTVDEMVAHPENYRGAFIGVENMPTSPEAMRQASTWIDETAIAAAAKVTGFPIDVRVVTEGRELPMRLRYPAKPQTATSPLVIQLQDKHYIPGVRNAAQFHTVKSAPVRTLEPKQLERHDPELKDILAKIKAEDDRILKHFEDIKTRLTAAVEADGATKEVLLNIYIEGLKKGDYLQGYVGFEHGSEHFFKVLRDSRSDLQVVRSEFENPNKHFTTQLVHAIARAVSINQLDGNEVFDKVERALDKRVGAAQIM</sequence>
<dbReference type="OrthoDB" id="5634175at2"/>
<dbReference type="Proteomes" id="UP000032803">
    <property type="component" value="Chromosome I"/>
</dbReference>
<name>A0A0A8UTU6_LEGHA</name>
<gene>
    <name evidence="1" type="ORF">LHA_3117</name>
</gene>
<dbReference type="InterPro" id="IPR038765">
    <property type="entry name" value="Papain-like_cys_pep_sf"/>
</dbReference>
<dbReference type="EMBL" id="LN681225">
    <property type="protein sequence ID" value="CEK12103.1"/>
    <property type="molecule type" value="Genomic_DNA"/>
</dbReference>
<evidence type="ECO:0000313" key="1">
    <source>
        <dbReference type="EMBL" id="CEK12103.1"/>
    </source>
</evidence>
<organism evidence="1 2">
    <name type="scientific">Legionella hackeliae</name>
    <dbReference type="NCBI Taxonomy" id="449"/>
    <lineage>
        <taxon>Bacteria</taxon>
        <taxon>Pseudomonadati</taxon>
        <taxon>Pseudomonadota</taxon>
        <taxon>Gammaproteobacteria</taxon>
        <taxon>Legionellales</taxon>
        <taxon>Legionellaceae</taxon>
        <taxon>Legionella</taxon>
    </lineage>
</organism>
<dbReference type="HOGENOM" id="CLU_764605_0_0_6"/>
<evidence type="ECO:0008006" key="3">
    <source>
        <dbReference type="Google" id="ProtNLM"/>
    </source>
</evidence>
<dbReference type="SUPFAM" id="SSF54001">
    <property type="entry name" value="Cysteine proteinases"/>
    <property type="match status" value="1"/>
</dbReference>
<keyword evidence="2" id="KW-1185">Reference proteome</keyword>
<evidence type="ECO:0000313" key="2">
    <source>
        <dbReference type="Proteomes" id="UP000032803"/>
    </source>
</evidence>
<dbReference type="STRING" id="449.LHA_3117"/>
<dbReference type="PATRIC" id="fig|449.7.peg.1648"/>